<organism evidence="1 2">
    <name type="scientific">Xenorhabdus griffiniae</name>
    <dbReference type="NCBI Taxonomy" id="351672"/>
    <lineage>
        <taxon>Bacteria</taxon>
        <taxon>Pseudomonadati</taxon>
        <taxon>Pseudomonadota</taxon>
        <taxon>Gammaproteobacteria</taxon>
        <taxon>Enterobacterales</taxon>
        <taxon>Morganellaceae</taxon>
        <taxon>Xenorhabdus</taxon>
    </lineage>
</organism>
<evidence type="ECO:0000313" key="1">
    <source>
        <dbReference type="EMBL" id="WNH01231.1"/>
    </source>
</evidence>
<sequence length="48" mass="5263">MAARFNSFLSGFSTLAKDGIPLVVLASSITQIMKVWVLELNIMSSFVE</sequence>
<reference evidence="1 2" key="1">
    <citation type="journal article" date="2023" name="Access Microbiol">
        <title>The genome of a steinernematid-associated Pseudomonas piscis bacterium encodes the biosynthesis of insect toxins.</title>
        <authorList>
            <person name="Awori R.M."/>
            <person name="Hendre P."/>
            <person name="Amugune N.O."/>
        </authorList>
    </citation>
    <scope>NUCLEOTIDE SEQUENCE [LARGE SCALE GENOMIC DNA]</scope>
    <source>
        <strain evidence="1 2">97</strain>
    </source>
</reference>
<name>A0ABY9XF94_9GAMM</name>
<gene>
    <name evidence="1" type="ORF">QL112_015575</name>
</gene>
<protein>
    <submittedName>
        <fullName evidence="1">Uncharacterized protein</fullName>
    </submittedName>
</protein>
<dbReference type="EMBL" id="CP133647">
    <property type="protein sequence ID" value="WNH01231.1"/>
    <property type="molecule type" value="Genomic_DNA"/>
</dbReference>
<dbReference type="Proteomes" id="UP001300348">
    <property type="component" value="Chromosome"/>
</dbReference>
<dbReference type="GeneID" id="88857006"/>
<dbReference type="RefSeq" id="WP_282885607.1">
    <property type="nucleotide sequence ID" value="NZ_CP133479.1"/>
</dbReference>
<keyword evidence="2" id="KW-1185">Reference proteome</keyword>
<evidence type="ECO:0000313" key="2">
    <source>
        <dbReference type="Proteomes" id="UP001300348"/>
    </source>
</evidence>
<proteinExistence type="predicted"/>
<accession>A0ABY9XF94</accession>